<dbReference type="AlphaFoldDB" id="A0A645JBL6"/>
<comment type="caution">
    <text evidence="1">The sequence shown here is derived from an EMBL/GenBank/DDBJ whole genome shotgun (WGS) entry which is preliminary data.</text>
</comment>
<dbReference type="EMBL" id="VSSQ01135945">
    <property type="protein sequence ID" value="MPN60542.1"/>
    <property type="molecule type" value="Genomic_DNA"/>
</dbReference>
<name>A0A645JBL6_9ZZZZ</name>
<sequence length="34" mass="3479">MADCLAVRACALVLLEPVAEGLGVPSALGDVRRL</sequence>
<organism evidence="1">
    <name type="scientific">bioreactor metagenome</name>
    <dbReference type="NCBI Taxonomy" id="1076179"/>
    <lineage>
        <taxon>unclassified sequences</taxon>
        <taxon>metagenomes</taxon>
        <taxon>ecological metagenomes</taxon>
    </lineage>
</organism>
<proteinExistence type="predicted"/>
<gene>
    <name evidence="1" type="ORF">SDC9_208270</name>
</gene>
<accession>A0A645JBL6</accession>
<protein>
    <submittedName>
        <fullName evidence="1">Uncharacterized protein</fullName>
    </submittedName>
</protein>
<evidence type="ECO:0000313" key="1">
    <source>
        <dbReference type="EMBL" id="MPN60542.1"/>
    </source>
</evidence>
<reference evidence="1" key="1">
    <citation type="submission" date="2019-08" db="EMBL/GenBank/DDBJ databases">
        <authorList>
            <person name="Kucharzyk K."/>
            <person name="Murdoch R.W."/>
            <person name="Higgins S."/>
            <person name="Loffler F."/>
        </authorList>
    </citation>
    <scope>NUCLEOTIDE SEQUENCE</scope>
</reference>